<dbReference type="eggNOG" id="COG1013">
    <property type="taxonomic scope" value="Bacteria"/>
</dbReference>
<dbReference type="PANTHER" id="PTHR48084:SF1">
    <property type="entry name" value="2-OXOGLUTARATE SYNTHASE SUBUNIT KORB"/>
    <property type="match status" value="1"/>
</dbReference>
<dbReference type="EMBL" id="ACJM01000002">
    <property type="protein sequence ID" value="EEG78519.1"/>
    <property type="molecule type" value="Genomic_DNA"/>
</dbReference>
<dbReference type="RefSeq" id="WP_008514454.1">
    <property type="nucleotide sequence ID" value="NZ_ACJM01000002.1"/>
</dbReference>
<dbReference type="OrthoDB" id="9775140at2"/>
<dbReference type="CDD" id="cd03375">
    <property type="entry name" value="TPP_OGFOR"/>
    <property type="match status" value="1"/>
</dbReference>
<keyword evidence="1" id="KW-0560">Oxidoreductase</keyword>
<evidence type="ECO:0000259" key="2">
    <source>
        <dbReference type="Pfam" id="PF02775"/>
    </source>
</evidence>
<comment type="caution">
    <text evidence="3">The sequence shown here is derived from an EMBL/GenBank/DDBJ whole genome shotgun (WGS) entry which is preliminary data.</text>
</comment>
<evidence type="ECO:0000313" key="4">
    <source>
        <dbReference type="Proteomes" id="UP000006443"/>
    </source>
</evidence>
<dbReference type="InterPro" id="IPR051457">
    <property type="entry name" value="2-oxoacid:Fd_oxidoreductase"/>
</dbReference>
<dbReference type="Pfam" id="PF02775">
    <property type="entry name" value="TPP_enzyme_C"/>
    <property type="match status" value="1"/>
</dbReference>
<dbReference type="Gene3D" id="3.40.50.970">
    <property type="match status" value="1"/>
</dbReference>
<dbReference type="STRING" id="555088.DealDRAFT_0449"/>
<evidence type="ECO:0000256" key="1">
    <source>
        <dbReference type="ARBA" id="ARBA00023002"/>
    </source>
</evidence>
<evidence type="ECO:0000313" key="3">
    <source>
        <dbReference type="EMBL" id="EEG78519.1"/>
    </source>
</evidence>
<organism evidence="3 4">
    <name type="scientific">Dethiobacter alkaliphilus AHT 1</name>
    <dbReference type="NCBI Taxonomy" id="555088"/>
    <lineage>
        <taxon>Bacteria</taxon>
        <taxon>Bacillati</taxon>
        <taxon>Bacillota</taxon>
        <taxon>Dethiobacteria</taxon>
        <taxon>Dethiobacterales</taxon>
        <taxon>Dethiobacteraceae</taxon>
        <taxon>Dethiobacter</taxon>
    </lineage>
</organism>
<dbReference type="GO" id="GO:0016625">
    <property type="term" value="F:oxidoreductase activity, acting on the aldehyde or oxo group of donors, iron-sulfur protein as acceptor"/>
    <property type="evidence" value="ECO:0007669"/>
    <property type="project" value="UniProtKB-ARBA"/>
</dbReference>
<protein>
    <submittedName>
        <fullName evidence="3">Thiamine pyrophosphate protein domain protein TPP-binding</fullName>
    </submittedName>
</protein>
<dbReference type="AlphaFoldDB" id="C0GDN6"/>
<sequence>MSQNNGIRKYLRLEHYPTIWCAGCGNGQVVGALLRAIDTMKLDPEKVVVVSGIGCSSRASGYLNFNTLHTTHGRPVAYATGVKLANPELEVIVVSGDGDTTAIGGNHFIHAARRNIGIKMFIFNNSIYGMTGGQCSPMTPNACRATTAPHGNLDTPFDICRIAEAAGATYVARGVTYAPVKLEAMMLKALQHDGFAVMDCITQCPTYFGRQNKIGGPVDMIQWQKENTISVEKAQKLPPHAIEDKIVTGIFKTDLRTEYTKLYRRLNDQCRKDECGD</sequence>
<gene>
    <name evidence="3" type="ORF">DealDRAFT_0449</name>
</gene>
<dbReference type="GO" id="GO:0045333">
    <property type="term" value="P:cellular respiration"/>
    <property type="evidence" value="ECO:0007669"/>
    <property type="project" value="UniProtKB-ARBA"/>
</dbReference>
<dbReference type="PANTHER" id="PTHR48084">
    <property type="entry name" value="2-OXOGLUTARATE OXIDOREDUCTASE SUBUNIT KORB-RELATED"/>
    <property type="match status" value="1"/>
</dbReference>
<reference evidence="3 4" key="1">
    <citation type="submission" date="2009-02" db="EMBL/GenBank/DDBJ databases">
        <title>Sequencing of the draft genome and assembly of Dethiobacter alkaliphilus AHT 1.</title>
        <authorList>
            <consortium name="US DOE Joint Genome Institute (JGI-PGF)"/>
            <person name="Lucas S."/>
            <person name="Copeland A."/>
            <person name="Lapidus A."/>
            <person name="Glavina del Rio T."/>
            <person name="Dalin E."/>
            <person name="Tice H."/>
            <person name="Bruce D."/>
            <person name="Goodwin L."/>
            <person name="Pitluck S."/>
            <person name="Larimer F."/>
            <person name="Land M.L."/>
            <person name="Hauser L."/>
            <person name="Muyzer G."/>
        </authorList>
    </citation>
    <scope>NUCLEOTIDE SEQUENCE [LARGE SCALE GENOMIC DNA]</scope>
    <source>
        <strain evidence="3 4">AHT 1</strain>
    </source>
</reference>
<proteinExistence type="predicted"/>
<dbReference type="InterPro" id="IPR029061">
    <property type="entry name" value="THDP-binding"/>
</dbReference>
<name>C0GDN6_DETAL</name>
<keyword evidence="4" id="KW-1185">Reference proteome</keyword>
<feature type="domain" description="Thiamine pyrophosphate enzyme TPP-binding" evidence="2">
    <location>
        <begin position="53"/>
        <end position="200"/>
    </location>
</feature>
<accession>C0GDN6</accession>
<dbReference type="Proteomes" id="UP000006443">
    <property type="component" value="Unassembled WGS sequence"/>
</dbReference>
<dbReference type="SUPFAM" id="SSF52518">
    <property type="entry name" value="Thiamin diphosphate-binding fold (THDP-binding)"/>
    <property type="match status" value="1"/>
</dbReference>
<dbReference type="InterPro" id="IPR011766">
    <property type="entry name" value="TPP_enzyme_TPP-bd"/>
</dbReference>
<dbReference type="GO" id="GO:0030976">
    <property type="term" value="F:thiamine pyrophosphate binding"/>
    <property type="evidence" value="ECO:0007669"/>
    <property type="project" value="InterPro"/>
</dbReference>